<dbReference type="EMBL" id="REGN01010182">
    <property type="protein sequence ID" value="RMZ99536.1"/>
    <property type="molecule type" value="Genomic_DNA"/>
</dbReference>
<keyword evidence="2" id="KW-1185">Reference proteome</keyword>
<accession>A0A3M7PK85</accession>
<proteinExistence type="predicted"/>
<name>A0A3M7PK85_BRAPC</name>
<protein>
    <submittedName>
        <fullName evidence="1">Uncharacterized protein</fullName>
    </submittedName>
</protein>
<comment type="caution">
    <text evidence="1">The sequence shown here is derived from an EMBL/GenBank/DDBJ whole genome shotgun (WGS) entry which is preliminary data.</text>
</comment>
<evidence type="ECO:0000313" key="1">
    <source>
        <dbReference type="EMBL" id="RMZ99536.1"/>
    </source>
</evidence>
<evidence type="ECO:0000313" key="2">
    <source>
        <dbReference type="Proteomes" id="UP000276133"/>
    </source>
</evidence>
<reference evidence="1 2" key="1">
    <citation type="journal article" date="2018" name="Sci. Rep.">
        <title>Genomic signatures of local adaptation to the degree of environmental predictability in rotifers.</title>
        <authorList>
            <person name="Franch-Gras L."/>
            <person name="Hahn C."/>
            <person name="Garcia-Roger E.M."/>
            <person name="Carmona M.J."/>
            <person name="Serra M."/>
            <person name="Gomez A."/>
        </authorList>
    </citation>
    <scope>NUCLEOTIDE SEQUENCE [LARGE SCALE GENOMIC DNA]</scope>
    <source>
        <strain evidence="1">HYR1</strain>
    </source>
</reference>
<dbReference type="AlphaFoldDB" id="A0A3M7PK85"/>
<dbReference type="Proteomes" id="UP000276133">
    <property type="component" value="Unassembled WGS sequence"/>
</dbReference>
<organism evidence="1 2">
    <name type="scientific">Brachionus plicatilis</name>
    <name type="common">Marine rotifer</name>
    <name type="synonym">Brachionus muelleri</name>
    <dbReference type="NCBI Taxonomy" id="10195"/>
    <lineage>
        <taxon>Eukaryota</taxon>
        <taxon>Metazoa</taxon>
        <taxon>Spiralia</taxon>
        <taxon>Gnathifera</taxon>
        <taxon>Rotifera</taxon>
        <taxon>Eurotatoria</taxon>
        <taxon>Monogononta</taxon>
        <taxon>Pseudotrocha</taxon>
        <taxon>Ploima</taxon>
        <taxon>Brachionidae</taxon>
        <taxon>Brachionus</taxon>
    </lineage>
</organism>
<gene>
    <name evidence="1" type="ORF">BpHYR1_040870</name>
</gene>
<sequence>MLFKILCRPMLVYGCEPLKINSSHIRKLKRTEGTLIRKILQLKVEFKPLFKNTNQWINRGDQRKRRKN</sequence>